<proteinExistence type="predicted"/>
<protein>
    <submittedName>
        <fullName evidence="1">Uncharacterized protein</fullName>
    </submittedName>
</protein>
<organism evidence="1 2">
    <name type="scientific">Nepenthes gracilis</name>
    <name type="common">Slender pitcher plant</name>
    <dbReference type="NCBI Taxonomy" id="150966"/>
    <lineage>
        <taxon>Eukaryota</taxon>
        <taxon>Viridiplantae</taxon>
        <taxon>Streptophyta</taxon>
        <taxon>Embryophyta</taxon>
        <taxon>Tracheophyta</taxon>
        <taxon>Spermatophyta</taxon>
        <taxon>Magnoliopsida</taxon>
        <taxon>eudicotyledons</taxon>
        <taxon>Gunneridae</taxon>
        <taxon>Pentapetalae</taxon>
        <taxon>Caryophyllales</taxon>
        <taxon>Nepenthaceae</taxon>
        <taxon>Nepenthes</taxon>
    </lineage>
</organism>
<keyword evidence="2" id="KW-1185">Reference proteome</keyword>
<comment type="caution">
    <text evidence="1">The sequence shown here is derived from an EMBL/GenBank/DDBJ whole genome shotgun (WGS) entry which is preliminary data.</text>
</comment>
<evidence type="ECO:0000313" key="2">
    <source>
        <dbReference type="Proteomes" id="UP001279734"/>
    </source>
</evidence>
<evidence type="ECO:0000313" key="1">
    <source>
        <dbReference type="EMBL" id="GMH03119.1"/>
    </source>
</evidence>
<gene>
    <name evidence="1" type="ORF">Nepgr_004958</name>
</gene>
<accession>A0AAD3XFR4</accession>
<dbReference type="EMBL" id="BSYO01000004">
    <property type="protein sequence ID" value="GMH03119.1"/>
    <property type="molecule type" value="Genomic_DNA"/>
</dbReference>
<sequence length="50" mass="5674">MLYLSLSPKKYSLSRSANHNSAPIADRANRLPDLAALNWITDVKLYWLAN</sequence>
<name>A0AAD3XFR4_NEPGR</name>
<reference evidence="1" key="1">
    <citation type="submission" date="2023-05" db="EMBL/GenBank/DDBJ databases">
        <title>Nepenthes gracilis genome sequencing.</title>
        <authorList>
            <person name="Fukushima K."/>
        </authorList>
    </citation>
    <scope>NUCLEOTIDE SEQUENCE</scope>
    <source>
        <strain evidence="1">SING2019-196</strain>
    </source>
</reference>
<dbReference type="AlphaFoldDB" id="A0AAD3XFR4"/>
<dbReference type="Proteomes" id="UP001279734">
    <property type="component" value="Unassembled WGS sequence"/>
</dbReference>